<dbReference type="SUPFAM" id="SSF55729">
    <property type="entry name" value="Acyl-CoA N-acyltransferases (Nat)"/>
    <property type="match status" value="1"/>
</dbReference>
<feature type="domain" description="Acyltransferase MbtK/IucB-like conserved" evidence="2">
    <location>
        <begin position="172"/>
        <end position="219"/>
    </location>
</feature>
<evidence type="ECO:0000313" key="4">
    <source>
        <dbReference type="Proteomes" id="UP000243502"/>
    </source>
</evidence>
<dbReference type="Gene3D" id="3.40.630.30">
    <property type="match status" value="1"/>
</dbReference>
<dbReference type="SMART" id="SM01006">
    <property type="entry name" value="AlcB"/>
    <property type="match status" value="1"/>
</dbReference>
<sequence length="341" mass="38495">MHADFIRSDMNTFKQPSLAAYLEGDAITVAEDGRAEGIVLHARWTREAGLRIVEWCKGMSPLGQRRAVLAALRAAFGASRDSKSVALDNDKLHRDAFDALRHSGVLTAQNLCLRDAWAQQPDLWLTRDASTPHAALSYAMTDGARHPRRAPYVDGIVYARDVPEFGHRFTLHTASVAQHLEHLHAWMNEPRVNAFWGEAGTLDAHRAYLERVLSTPHVHPLIGAFDGEPFGYFEAYWAKEDRIAPFAASTDFDRGLHMLVGDTRWRGAACVAAWLPSLVHYLFLDDPRTQAVVCEPRHDNARMIDYLKQHGFSSIAHFDFPHKRALLMRVVREAFFDGRHL</sequence>
<evidence type="ECO:0000256" key="1">
    <source>
        <dbReference type="ARBA" id="ARBA00004924"/>
    </source>
</evidence>
<dbReference type="InterPro" id="IPR019432">
    <property type="entry name" value="Acyltransferase_MbtK/IucB-like"/>
</dbReference>
<reference evidence="3 4" key="1">
    <citation type="submission" date="2018-01" db="EMBL/GenBank/DDBJ databases">
        <title>Species boundaries and ecological features among Paraburkholderia terrae DSMZ17804T, P. hospita DSMZ17164T and P. caribensis DSMZ13236T.</title>
        <authorList>
            <person name="Pratama A.A."/>
        </authorList>
    </citation>
    <scope>NUCLEOTIDE SEQUENCE [LARGE SCALE GENOMIC DNA]</scope>
    <source>
        <strain evidence="3 4">DSM 17804</strain>
    </source>
</reference>
<accession>A0A2I8EPU0</accession>
<dbReference type="Proteomes" id="UP000243502">
    <property type="component" value="Chromosome 2"/>
</dbReference>
<dbReference type="KEGG" id="pter:C2L65_16905"/>
<gene>
    <name evidence="3" type="ORF">C2L65_16905</name>
</gene>
<comment type="pathway">
    <text evidence="1">Siderophore biosynthesis.</text>
</comment>
<organism evidence="3 4">
    <name type="scientific">Paraburkholderia terrae</name>
    <dbReference type="NCBI Taxonomy" id="311230"/>
    <lineage>
        <taxon>Bacteria</taxon>
        <taxon>Pseudomonadati</taxon>
        <taxon>Pseudomonadota</taxon>
        <taxon>Betaproteobacteria</taxon>
        <taxon>Burkholderiales</taxon>
        <taxon>Burkholderiaceae</taxon>
        <taxon>Paraburkholderia</taxon>
    </lineage>
</organism>
<dbReference type="OrthoDB" id="8988466at2"/>
<dbReference type="EMBL" id="CP026112">
    <property type="protein sequence ID" value="AUT61412.1"/>
    <property type="molecule type" value="Genomic_DNA"/>
</dbReference>
<name>A0A2I8EPU0_9BURK</name>
<keyword evidence="3" id="KW-0808">Transferase</keyword>
<dbReference type="PANTHER" id="PTHR31438:SF1">
    <property type="entry name" value="LYSINE N-ACYLTRANSFERASE C17G9.06C-RELATED"/>
    <property type="match status" value="1"/>
</dbReference>
<evidence type="ECO:0000259" key="2">
    <source>
        <dbReference type="SMART" id="SM01006"/>
    </source>
</evidence>
<dbReference type="GO" id="GO:0016410">
    <property type="term" value="F:N-acyltransferase activity"/>
    <property type="evidence" value="ECO:0007669"/>
    <property type="project" value="TreeGrafter"/>
</dbReference>
<proteinExistence type="predicted"/>
<dbReference type="PANTHER" id="PTHR31438">
    <property type="entry name" value="LYSINE N-ACYLTRANSFERASE C17G9.06C-RELATED"/>
    <property type="match status" value="1"/>
</dbReference>
<dbReference type="Pfam" id="PF13523">
    <property type="entry name" value="Acetyltransf_8"/>
    <property type="match status" value="1"/>
</dbReference>
<protein>
    <submittedName>
        <fullName evidence="3">N-acetyltransferase</fullName>
    </submittedName>
</protein>
<dbReference type="AlphaFoldDB" id="A0A2I8EPU0"/>
<dbReference type="InterPro" id="IPR016181">
    <property type="entry name" value="Acyl_CoA_acyltransferase"/>
</dbReference>
<evidence type="ECO:0000313" key="3">
    <source>
        <dbReference type="EMBL" id="AUT61412.1"/>
    </source>
</evidence>
<dbReference type="GO" id="GO:0019290">
    <property type="term" value="P:siderophore biosynthetic process"/>
    <property type="evidence" value="ECO:0007669"/>
    <property type="project" value="InterPro"/>
</dbReference>